<evidence type="ECO:0000313" key="4">
    <source>
        <dbReference type="Proteomes" id="UP000246058"/>
    </source>
</evidence>
<organism evidence="3 4">
    <name type="scientific">Methylobacterium radiodurans</name>
    <dbReference type="NCBI Taxonomy" id="2202828"/>
    <lineage>
        <taxon>Bacteria</taxon>
        <taxon>Pseudomonadati</taxon>
        <taxon>Pseudomonadota</taxon>
        <taxon>Alphaproteobacteria</taxon>
        <taxon>Hyphomicrobiales</taxon>
        <taxon>Methylobacteriaceae</taxon>
        <taxon>Methylobacterium</taxon>
    </lineage>
</organism>
<dbReference type="AlphaFoldDB" id="A0A2U8VVJ2"/>
<keyword evidence="4" id="KW-1185">Reference proteome</keyword>
<keyword evidence="2" id="KW-0472">Membrane</keyword>
<evidence type="ECO:0000256" key="1">
    <source>
        <dbReference type="SAM" id="MobiDB-lite"/>
    </source>
</evidence>
<name>A0A2U8VVJ2_9HYPH</name>
<protein>
    <submittedName>
        <fullName evidence="3">Uncharacterized protein</fullName>
    </submittedName>
</protein>
<feature type="region of interest" description="Disordered" evidence="1">
    <location>
        <begin position="47"/>
        <end position="102"/>
    </location>
</feature>
<evidence type="ECO:0000313" key="3">
    <source>
        <dbReference type="EMBL" id="AWN37767.1"/>
    </source>
</evidence>
<dbReference type="EMBL" id="CP029551">
    <property type="protein sequence ID" value="AWN37767.1"/>
    <property type="molecule type" value="Genomic_DNA"/>
</dbReference>
<keyword evidence="2" id="KW-1133">Transmembrane helix</keyword>
<sequence length="102" mass="10767">MMHTEDVRPITMPGPEEWLMLWGTVWFALPTALASGFDRRRGAMGVRHARIPNRPGPPSSTNGIPGTGMGHAPAAARVGTRTFGAGTSDPDPLEALQAGCFA</sequence>
<accession>A0A2U8VVJ2</accession>
<proteinExistence type="predicted"/>
<gene>
    <name evidence="3" type="ORF">DK427_20225</name>
</gene>
<reference evidence="3 4" key="1">
    <citation type="submission" date="2018-05" db="EMBL/GenBank/DDBJ databases">
        <title>Complete Genome Sequence of Methylobacterium sp. 17Sr1-43.</title>
        <authorList>
            <person name="Srinivasan S."/>
        </authorList>
    </citation>
    <scope>NUCLEOTIDE SEQUENCE [LARGE SCALE GENOMIC DNA]</scope>
    <source>
        <strain evidence="3 4">17Sr1-43</strain>
    </source>
</reference>
<feature type="transmembrane region" description="Helical" evidence="2">
    <location>
        <begin position="20"/>
        <end position="37"/>
    </location>
</feature>
<dbReference type="KEGG" id="meti:DK427_20225"/>
<dbReference type="Proteomes" id="UP000246058">
    <property type="component" value="Chromosome"/>
</dbReference>
<keyword evidence="2" id="KW-0812">Transmembrane</keyword>
<evidence type="ECO:0000256" key="2">
    <source>
        <dbReference type="SAM" id="Phobius"/>
    </source>
</evidence>